<dbReference type="AlphaFoldDB" id="A0A0F4ZJA7"/>
<dbReference type="InterPro" id="IPR022024">
    <property type="entry name" value="DUF3602"/>
</dbReference>
<gene>
    <name evidence="1" type="ORF">TD95_001187</name>
</gene>
<dbReference type="Proteomes" id="UP000033483">
    <property type="component" value="Unassembled WGS sequence"/>
</dbReference>
<evidence type="ECO:0000313" key="1">
    <source>
        <dbReference type="EMBL" id="KKA30176.1"/>
    </source>
</evidence>
<proteinExistence type="predicted"/>
<dbReference type="EMBL" id="LAEV01000468">
    <property type="protein sequence ID" value="KKA30176.1"/>
    <property type="molecule type" value="Genomic_DNA"/>
</dbReference>
<keyword evidence="2" id="KW-1185">Reference proteome</keyword>
<dbReference type="PANTHER" id="PTHR34693">
    <property type="entry name" value="PROTEIN PAR32"/>
    <property type="match status" value="1"/>
</dbReference>
<dbReference type="Pfam" id="PF12223">
    <property type="entry name" value="DUF3602"/>
    <property type="match status" value="1"/>
</dbReference>
<sequence length="122" mass="12913">MVLYSSGRGGSGNMSAKQYPPMTAADLATPTLKTPYYSTGRGGSGNMARNNDAAEARLRQDLDEISFRPLTGLIHSGRGGAGNVVNAEDLALAELPVLPSHGASPRRHSTEMLEKAKAFLRL</sequence>
<dbReference type="InterPro" id="IPR053203">
    <property type="entry name" value="Cisplatin_resist-associated"/>
</dbReference>
<reference evidence="1 2" key="1">
    <citation type="submission" date="2015-03" db="EMBL/GenBank/DDBJ databases">
        <authorList>
            <person name="Radwan O."/>
            <person name="Al-Naeli F.A."/>
            <person name="Rendon G.A."/>
            <person name="Fields C."/>
        </authorList>
    </citation>
    <scope>NUCLEOTIDE SEQUENCE [LARGE SCALE GENOMIC DNA]</scope>
    <source>
        <strain evidence="1">CR-DP1</strain>
    </source>
</reference>
<protein>
    <submittedName>
        <fullName evidence="1">Uncharacterized protein</fullName>
    </submittedName>
</protein>
<name>A0A0F4ZJA7_9PEZI</name>
<organism evidence="1 2">
    <name type="scientific">Thielaviopsis punctulata</name>
    <dbReference type="NCBI Taxonomy" id="72032"/>
    <lineage>
        <taxon>Eukaryota</taxon>
        <taxon>Fungi</taxon>
        <taxon>Dikarya</taxon>
        <taxon>Ascomycota</taxon>
        <taxon>Pezizomycotina</taxon>
        <taxon>Sordariomycetes</taxon>
        <taxon>Hypocreomycetidae</taxon>
        <taxon>Microascales</taxon>
        <taxon>Ceratocystidaceae</taxon>
        <taxon>Thielaviopsis</taxon>
    </lineage>
</organism>
<dbReference type="PANTHER" id="PTHR34693:SF1">
    <property type="entry name" value="PROTEIN PAR32"/>
    <property type="match status" value="1"/>
</dbReference>
<accession>A0A0F4ZJA7</accession>
<comment type="caution">
    <text evidence="1">The sequence shown here is derived from an EMBL/GenBank/DDBJ whole genome shotgun (WGS) entry which is preliminary data.</text>
</comment>
<dbReference type="OrthoDB" id="3063476at2759"/>
<evidence type="ECO:0000313" key="2">
    <source>
        <dbReference type="Proteomes" id="UP000033483"/>
    </source>
</evidence>